<dbReference type="InterPro" id="IPR017871">
    <property type="entry name" value="ABC_transporter-like_CS"/>
</dbReference>
<evidence type="ECO:0000313" key="20">
    <source>
        <dbReference type="Proteomes" id="UP000620124"/>
    </source>
</evidence>
<feature type="region of interest" description="Disordered" evidence="16">
    <location>
        <begin position="1"/>
        <end position="69"/>
    </location>
</feature>
<feature type="transmembrane region" description="Helical" evidence="17">
    <location>
        <begin position="655"/>
        <end position="676"/>
    </location>
</feature>
<dbReference type="InterPro" id="IPR010929">
    <property type="entry name" value="PDR_CDR_ABC"/>
</dbReference>
<dbReference type="Gene3D" id="3.40.50.300">
    <property type="entry name" value="P-loop containing nucleotide triphosphate hydrolases"/>
    <property type="match status" value="2"/>
</dbReference>
<gene>
    <name evidence="19" type="ORF">MVEN_02120300</name>
</gene>
<feature type="transmembrane region" description="Helical" evidence="17">
    <location>
        <begin position="1315"/>
        <end position="1332"/>
    </location>
</feature>
<feature type="domain" description="ABC transporter" evidence="18">
    <location>
        <begin position="181"/>
        <end position="431"/>
    </location>
</feature>
<feature type="transmembrane region" description="Helical" evidence="17">
    <location>
        <begin position="538"/>
        <end position="561"/>
    </location>
</feature>
<proteinExistence type="inferred from homology"/>
<keyword evidence="12" id="KW-0406">Ion transport</keyword>
<reference evidence="19" key="1">
    <citation type="submission" date="2020-05" db="EMBL/GenBank/DDBJ databases">
        <title>Mycena genomes resolve the evolution of fungal bioluminescence.</title>
        <authorList>
            <person name="Tsai I.J."/>
        </authorList>
    </citation>
    <scope>NUCLEOTIDE SEQUENCE</scope>
    <source>
        <strain evidence="19">CCC161011</strain>
    </source>
</reference>
<dbReference type="InterPro" id="IPR003593">
    <property type="entry name" value="AAA+_ATPase"/>
</dbReference>
<dbReference type="InterPro" id="IPR029481">
    <property type="entry name" value="ABC_trans_N"/>
</dbReference>
<keyword evidence="11 17" id="KW-1133">Transmembrane helix</keyword>
<sequence>MDLHDIREDDADQFSQPSPTLSHRRRPSSEPAIMTYHPTFNAVPSPSAIKDEIEEDAPRKSRDARRSSVRVSVDYFDPAGVQELQQRISLSESRRHSKRQSKRYSQLQATAPVDSGATLIPENDPFDFEKMLKFIQGKMEEAEVEGRELGVTFQDLRVVGLGASASHQPTLGSVLNPLAIFEAINTMRHPPLRNILEGFSGVVRPGEMLLVLGRPGSGCSTLLKTLANQTDEYHSVTGNVHYDAISPLELRKHYRGDVQYCPEDDLHFPTLTVEQTLQFATRLRAPQAKARMVGQSRKEFVDSMVEMLLTIFGLRGVRGTPVGDNAIRGVSGGQKKRVSIAEALATRMRIGAWDNSTRGLDASTALEFGRALRIATDISRLTTIVSIYQASESLYALFDKVCVLSEGRMVYFGRADQARDYFLSLGYVPQAERQTTADFLVSVTDPVGRIVRPGLTPAEDRARPRTSADLAKHFLESRLMADNLEDIAEYNEECSVNKDRAQKYQRSAEAEHANWTRRSSAYMTSLAMQARVLTLRRVQIITGFPAPTIVNLMSFFVQGVITGTVFLKVPESTAAFYGRGGVIFFSLLFSAIASMAEIGALFAQRPIILRQYKAALYHPFIEAVALTLVDLPITFATMSVFAVTMYFIVGLQRTVDQFFVFFLFLLMMAITMKAFFRATAAAFKSVANAQAFSGLAILVLVIYTGYTLPKPSMIGALRWITYINPLRYGFEGVMANEFHTLKGACTNLVPQGPGYENITLTNQVCTTVGSVAGQNFVDGNRFIAISYGYFVSNQWLVCSPESRFNKHTLMLSRRTSVLSQHSWLGSSSRSLSSRNLTRLCRRTRPSFCSSAGRRRPPHLSTTKGQDVEMANINDVSVDATRQSQSKEALSGVPAMPDIFSWQNLNYEVPVEGGTKKLLDNVSGFVAPGTLTALMGESGAGKTTLLNVLAERTTTGVVHGDRFVNGHALPFDFRSQTGYVQQMDTHVPTDTVREALLFSATLRQPASVPWAEKVAYVDTCLKMCGLEAVADASVGSLGIEHRKRTTIGVELAAKPKLLLFLDEPTSGLDSQSAWAIMLFLKQLAANGQAILCTIHQPSAELFEMFDRLLLLRRGGQVVYFGDIGQNSTTLLQYFESNGARPCQLSENPAEYMLDVIGAGATASSSQDWEAVWRKVPESKRAQEDLDKIHANGRNRGAVQATFTSTFATGWMTQAASLIKRDFRAHWRDPTYLMAKIVLNVGAGLFIGFTFYKSNNSQQGTQNQLFAVFMCTILAAPMTNQLQVPFLNMRSIYEIREGPTNFYSWSALITSQLLSDLPWNILASSLYFFCWYWTVGFDSARAGYSYLMLGVIFPAWYTTLGQATAAMAPNIEIAGVLFSFLFSFVSTFAGVLQPLNQLGWWKWMWHVSPFTYLIEGLYGQAIGGKPMHCSAVELVTVNPPNGQTCKDFFAPFISFAGGYLANEDATSGCQFCSTATTDQFIGGFNILYKNHWRDFGLMCAYICFNIVCLYFFTWSRTNSESCHQLSPRTFACLRSFSRRCAKRLAQPCANASASTRPNPPPSPEKKAQEVITNAQKSAGQLWESATKKAEEVVGSSETISKNAEKLSKNAGQLWSSAKTTLGPAAEKAEVLVGSTLQRLGPTGKKAAEMIGPARKSFLYNFAVAREVVKQVYHAELQFPKDAATWRTAYETLYKRATDAAYWRGIMQSGEIAKVGIYAVEAYGIFKIGEIIGRRKVVGYPLH</sequence>
<dbReference type="GO" id="GO:0015078">
    <property type="term" value="F:proton transmembrane transporter activity"/>
    <property type="evidence" value="ECO:0007669"/>
    <property type="project" value="InterPro"/>
</dbReference>
<feature type="region of interest" description="Disordered" evidence="16">
    <location>
        <begin position="88"/>
        <end position="110"/>
    </location>
</feature>
<evidence type="ECO:0000256" key="12">
    <source>
        <dbReference type="ARBA" id="ARBA00023065"/>
    </source>
</evidence>
<evidence type="ECO:0000256" key="14">
    <source>
        <dbReference type="ARBA" id="ARBA00023136"/>
    </source>
</evidence>
<keyword evidence="13" id="KW-0496">Mitochondrion</keyword>
<dbReference type="Pfam" id="PF14510">
    <property type="entry name" value="ABC_trans_N"/>
    <property type="match status" value="1"/>
</dbReference>
<dbReference type="Proteomes" id="UP000620124">
    <property type="component" value="Unassembled WGS sequence"/>
</dbReference>
<evidence type="ECO:0000313" key="19">
    <source>
        <dbReference type="EMBL" id="KAF7336842.1"/>
    </source>
</evidence>
<evidence type="ECO:0000256" key="9">
    <source>
        <dbReference type="ARBA" id="ARBA00022781"/>
    </source>
</evidence>
<evidence type="ECO:0000256" key="2">
    <source>
        <dbReference type="ARBA" id="ARBA00004325"/>
    </source>
</evidence>
<evidence type="ECO:0000256" key="1">
    <source>
        <dbReference type="ARBA" id="ARBA00004141"/>
    </source>
</evidence>
<comment type="subcellular location">
    <subcellularLocation>
        <location evidence="1">Membrane</location>
        <topology evidence="1">Multi-pass membrane protein</topology>
    </subcellularLocation>
    <subcellularLocation>
        <location evidence="2">Mitochondrion membrane</location>
    </subcellularLocation>
</comment>
<evidence type="ECO:0000256" key="17">
    <source>
        <dbReference type="SAM" id="Phobius"/>
    </source>
</evidence>
<evidence type="ECO:0000256" key="11">
    <source>
        <dbReference type="ARBA" id="ARBA00022989"/>
    </source>
</evidence>
<dbReference type="InterPro" id="IPR034003">
    <property type="entry name" value="ABCG_PDR_2"/>
</dbReference>
<protein>
    <submittedName>
        <fullName evidence="19">Pleiotropic drug resistance ABC transporter</fullName>
    </submittedName>
</protein>
<keyword evidence="5" id="KW-0813">Transport</keyword>
<dbReference type="CDD" id="cd03232">
    <property type="entry name" value="ABCG_PDR_domain2"/>
    <property type="match status" value="1"/>
</dbReference>
<keyword evidence="14 17" id="KW-0472">Membrane</keyword>
<feature type="transmembrane region" description="Helical" evidence="17">
    <location>
        <begin position="1493"/>
        <end position="1512"/>
    </location>
</feature>
<dbReference type="InterPro" id="IPR006808">
    <property type="entry name" value="ATP_synth_F0_gsu_mt"/>
</dbReference>
<feature type="transmembrane region" description="Helical" evidence="17">
    <location>
        <begin position="1371"/>
        <end position="1390"/>
    </location>
</feature>
<dbReference type="SUPFAM" id="SSF52540">
    <property type="entry name" value="P-loop containing nucleoside triphosphate hydrolases"/>
    <property type="match status" value="2"/>
</dbReference>
<feature type="region of interest" description="Disordered" evidence="16">
    <location>
        <begin position="1548"/>
        <end position="1568"/>
    </location>
</feature>
<dbReference type="Pfam" id="PF19055">
    <property type="entry name" value="ABC2_membrane_7"/>
    <property type="match status" value="1"/>
</dbReference>
<keyword evidence="7 17" id="KW-0812">Transmembrane</keyword>
<comment type="caution">
    <text evidence="19">The sequence shown here is derived from an EMBL/GenBank/DDBJ whole genome shotgun (WGS) entry which is preliminary data.</text>
</comment>
<keyword evidence="10" id="KW-0067">ATP-binding</keyword>
<dbReference type="PANTHER" id="PTHR19241">
    <property type="entry name" value="ATP-BINDING CASSETTE TRANSPORTER"/>
    <property type="match status" value="1"/>
</dbReference>
<evidence type="ECO:0000256" key="13">
    <source>
        <dbReference type="ARBA" id="ARBA00023128"/>
    </source>
</evidence>
<evidence type="ECO:0000256" key="16">
    <source>
        <dbReference type="SAM" id="MobiDB-lite"/>
    </source>
</evidence>
<keyword evidence="6" id="KW-0138">CF(0)</keyword>
<dbReference type="GO" id="GO:0016887">
    <property type="term" value="F:ATP hydrolysis activity"/>
    <property type="evidence" value="ECO:0007669"/>
    <property type="project" value="InterPro"/>
</dbReference>
<feature type="transmembrane region" description="Helical" evidence="17">
    <location>
        <begin position="1230"/>
        <end position="1250"/>
    </location>
</feature>
<dbReference type="Pfam" id="PF01061">
    <property type="entry name" value="ABC2_membrane"/>
    <property type="match status" value="2"/>
</dbReference>
<dbReference type="GO" id="GO:0005524">
    <property type="term" value="F:ATP binding"/>
    <property type="evidence" value="ECO:0007669"/>
    <property type="project" value="UniProtKB-KW"/>
</dbReference>
<evidence type="ECO:0000256" key="4">
    <source>
        <dbReference type="ARBA" id="ARBA00006012"/>
    </source>
</evidence>
<dbReference type="InterPro" id="IPR043926">
    <property type="entry name" value="ABCG_dom"/>
</dbReference>
<dbReference type="EMBL" id="JACAZI010000022">
    <property type="protein sequence ID" value="KAF7336842.1"/>
    <property type="molecule type" value="Genomic_DNA"/>
</dbReference>
<keyword evidence="15" id="KW-0066">ATP synthesis</keyword>
<dbReference type="GO" id="GO:0015986">
    <property type="term" value="P:proton motive force-driven ATP synthesis"/>
    <property type="evidence" value="ECO:0007669"/>
    <property type="project" value="InterPro"/>
</dbReference>
<evidence type="ECO:0000259" key="18">
    <source>
        <dbReference type="PROSITE" id="PS50893"/>
    </source>
</evidence>
<dbReference type="FunFam" id="3.40.50.300:FF:000054">
    <property type="entry name" value="ABC multidrug transporter atrF"/>
    <property type="match status" value="1"/>
</dbReference>
<dbReference type="InterPro" id="IPR027417">
    <property type="entry name" value="P-loop_NTPase"/>
</dbReference>
<dbReference type="GO" id="GO:0031966">
    <property type="term" value="C:mitochondrial membrane"/>
    <property type="evidence" value="ECO:0007669"/>
    <property type="project" value="UniProtKB-SubCell"/>
</dbReference>
<keyword evidence="8" id="KW-0547">Nucleotide-binding</keyword>
<evidence type="ECO:0000256" key="6">
    <source>
        <dbReference type="ARBA" id="ARBA00022547"/>
    </source>
</evidence>
<feature type="transmembrane region" description="Helical" evidence="17">
    <location>
        <begin position="1344"/>
        <end position="1365"/>
    </location>
</feature>
<evidence type="ECO:0000256" key="3">
    <source>
        <dbReference type="ARBA" id="ARBA00005699"/>
    </source>
</evidence>
<feature type="transmembrane region" description="Helical" evidence="17">
    <location>
        <begin position="624"/>
        <end position="649"/>
    </location>
</feature>
<feature type="transmembrane region" description="Helical" evidence="17">
    <location>
        <begin position="688"/>
        <end position="706"/>
    </location>
</feature>
<dbReference type="Pfam" id="PF04718">
    <property type="entry name" value="ATP-synt_G"/>
    <property type="match status" value="1"/>
</dbReference>
<dbReference type="PROSITE" id="PS00211">
    <property type="entry name" value="ABC_TRANSPORTER_1"/>
    <property type="match status" value="1"/>
</dbReference>
<feature type="domain" description="ABC transporter" evidence="18">
    <location>
        <begin position="899"/>
        <end position="1138"/>
    </location>
</feature>
<dbReference type="GO" id="GO:0140359">
    <property type="term" value="F:ABC-type transporter activity"/>
    <property type="evidence" value="ECO:0007669"/>
    <property type="project" value="InterPro"/>
</dbReference>
<evidence type="ECO:0000256" key="8">
    <source>
        <dbReference type="ARBA" id="ARBA00022741"/>
    </source>
</evidence>
<dbReference type="PROSITE" id="PS50893">
    <property type="entry name" value="ABC_TRANSPORTER_2"/>
    <property type="match status" value="2"/>
</dbReference>
<evidence type="ECO:0000256" key="7">
    <source>
        <dbReference type="ARBA" id="ARBA00022692"/>
    </source>
</evidence>
<organism evidence="19 20">
    <name type="scientific">Mycena venus</name>
    <dbReference type="NCBI Taxonomy" id="2733690"/>
    <lineage>
        <taxon>Eukaryota</taxon>
        <taxon>Fungi</taxon>
        <taxon>Dikarya</taxon>
        <taxon>Basidiomycota</taxon>
        <taxon>Agaricomycotina</taxon>
        <taxon>Agaricomycetes</taxon>
        <taxon>Agaricomycetidae</taxon>
        <taxon>Agaricales</taxon>
        <taxon>Marasmiineae</taxon>
        <taxon>Mycenaceae</taxon>
        <taxon>Mycena</taxon>
    </lineage>
</organism>
<dbReference type="Pfam" id="PF06422">
    <property type="entry name" value="PDR_CDR"/>
    <property type="match status" value="1"/>
</dbReference>
<evidence type="ECO:0000256" key="5">
    <source>
        <dbReference type="ARBA" id="ARBA00022448"/>
    </source>
</evidence>
<comment type="similarity">
    <text evidence="4">Belongs to the ABC transporter superfamily. ABCG family. PDR (TC 3.A.1.205) subfamily.</text>
</comment>
<dbReference type="Pfam" id="PF00005">
    <property type="entry name" value="ABC_tran"/>
    <property type="match status" value="2"/>
</dbReference>
<evidence type="ECO:0000256" key="15">
    <source>
        <dbReference type="ARBA" id="ARBA00023310"/>
    </source>
</evidence>
<keyword evidence="20" id="KW-1185">Reference proteome</keyword>
<dbReference type="GO" id="GO:0045259">
    <property type="term" value="C:proton-transporting ATP synthase complex"/>
    <property type="evidence" value="ECO:0007669"/>
    <property type="project" value="UniProtKB-KW"/>
</dbReference>
<name>A0A8H6X9A4_9AGAR</name>
<evidence type="ECO:0000256" key="10">
    <source>
        <dbReference type="ARBA" id="ARBA00022840"/>
    </source>
</evidence>
<dbReference type="InterPro" id="IPR034001">
    <property type="entry name" value="ABCG_PDR_1"/>
</dbReference>
<feature type="transmembrane region" description="Helical" evidence="17">
    <location>
        <begin position="581"/>
        <end position="603"/>
    </location>
</feature>
<comment type="similarity">
    <text evidence="3">Belongs to the ATPase g subunit family.</text>
</comment>
<keyword evidence="9" id="KW-0375">Hydrogen ion transport</keyword>
<feature type="compositionally biased region" description="Basic and acidic residues" evidence="16">
    <location>
        <begin position="56"/>
        <end position="66"/>
    </location>
</feature>
<dbReference type="CDD" id="cd03233">
    <property type="entry name" value="ABCG_PDR_domain1"/>
    <property type="match status" value="1"/>
</dbReference>
<dbReference type="InterPro" id="IPR013525">
    <property type="entry name" value="ABC2_TM"/>
</dbReference>
<feature type="transmembrane region" description="Helical" evidence="17">
    <location>
        <begin position="1262"/>
        <end position="1280"/>
    </location>
</feature>
<accession>A0A8H6X9A4</accession>
<dbReference type="SMART" id="SM00382">
    <property type="entry name" value="AAA"/>
    <property type="match status" value="2"/>
</dbReference>
<dbReference type="OrthoDB" id="245989at2759"/>
<dbReference type="InterPro" id="IPR003439">
    <property type="entry name" value="ABC_transporter-like_ATP-bd"/>
</dbReference>